<keyword evidence="6" id="KW-0805">Transcription regulation</keyword>
<evidence type="ECO:0000313" key="15">
    <source>
        <dbReference type="Proteomes" id="UP001652621"/>
    </source>
</evidence>
<feature type="domain" description="C2H2-type" evidence="13">
    <location>
        <begin position="351"/>
        <end position="379"/>
    </location>
</feature>
<comment type="subcellular location">
    <subcellularLocation>
        <location evidence="1">Nucleus</location>
    </subcellularLocation>
</comment>
<dbReference type="InterPro" id="IPR050331">
    <property type="entry name" value="Zinc_finger"/>
</dbReference>
<evidence type="ECO:0000256" key="12">
    <source>
        <dbReference type="SAM" id="MobiDB-lite"/>
    </source>
</evidence>
<sequence>MPSKMSHLNWCRLCINSCTDFIEIYDENEQIKMDVYNVTIQYFHAMFLQPINESPLKVMCADCWRHITEFDSFQKSILLAQSTLLKPDAEKETEDDDEQEEDEPLQAKAELEIIAQPIKNEAPETETIHSDKENNDENIEDSDGGGGGGGVGNNQINENTFKLYVKSIVDMIKAQNGDFNMGVQKPFTNDTSLDESFPKIANVSGGAPIDLTEDETNQDDYEGEMDYTGDEELKFNAADLLSVQLSTEGDNFLGENSMLEHMHSFFSRQKQPESFRNRTPSEILDQYITQWRATLNCPLCNAVCANVAHLREHFKEHHPQHKTYIECCQRKLFTRSSIAEHARVHLDPNTFKCEICGRVCNSSKALLKHKLSKHSEANDSYADDGVGGHGESGNTEPSANKSKISKKSAKELDDIIARWKPNLECVVCCSQFPSYTMLQQHFHFEHPQAPFYIECCQLKLEQRWHAADHMQLHLDPNAFKCQLCNRAYSSSRHLYRHMYYTHSMRAGGNNVKSPTCHKCPICEKSFKARRCMQEHMATHTGQELYRCLYCSETFRYCSSLYAHLKSIHPLEWNDRKDTRMLYKQMTIGDS</sequence>
<evidence type="ECO:0000256" key="3">
    <source>
        <dbReference type="ARBA" id="ARBA00022737"/>
    </source>
</evidence>
<evidence type="ECO:0000256" key="1">
    <source>
        <dbReference type="ARBA" id="ARBA00004123"/>
    </source>
</evidence>
<dbReference type="SMART" id="SM00868">
    <property type="entry name" value="zf-AD"/>
    <property type="match status" value="1"/>
</dbReference>
<dbReference type="SUPFAM" id="SSF57667">
    <property type="entry name" value="beta-beta-alpha zinc fingers"/>
    <property type="match status" value="3"/>
</dbReference>
<feature type="binding site" evidence="11">
    <location>
        <position position="11"/>
    </location>
    <ligand>
        <name>Zn(2+)</name>
        <dbReference type="ChEBI" id="CHEBI:29105"/>
    </ligand>
</feature>
<evidence type="ECO:0000313" key="16">
    <source>
        <dbReference type="RefSeq" id="XP_058979237.1"/>
    </source>
</evidence>
<evidence type="ECO:0000256" key="8">
    <source>
        <dbReference type="ARBA" id="ARBA00023163"/>
    </source>
</evidence>
<evidence type="ECO:0000256" key="11">
    <source>
        <dbReference type="PROSITE-ProRule" id="PRU01263"/>
    </source>
</evidence>
<keyword evidence="4 10" id="KW-0863">Zinc-finger</keyword>
<dbReference type="PANTHER" id="PTHR16515">
    <property type="entry name" value="PR DOMAIN ZINC FINGER PROTEIN"/>
    <property type="match status" value="1"/>
</dbReference>
<name>A0ABM3V0H0_MUSDO</name>
<dbReference type="RefSeq" id="XP_058979237.1">
    <property type="nucleotide sequence ID" value="XM_059123254.1"/>
</dbReference>
<organism evidence="15 17">
    <name type="scientific">Musca domestica</name>
    <name type="common">House fly</name>
    <dbReference type="NCBI Taxonomy" id="7370"/>
    <lineage>
        <taxon>Eukaryota</taxon>
        <taxon>Metazoa</taxon>
        <taxon>Ecdysozoa</taxon>
        <taxon>Arthropoda</taxon>
        <taxon>Hexapoda</taxon>
        <taxon>Insecta</taxon>
        <taxon>Pterygota</taxon>
        <taxon>Neoptera</taxon>
        <taxon>Endopterygota</taxon>
        <taxon>Diptera</taxon>
        <taxon>Brachycera</taxon>
        <taxon>Muscomorpha</taxon>
        <taxon>Muscoidea</taxon>
        <taxon>Muscidae</taxon>
        <taxon>Musca</taxon>
    </lineage>
</organism>
<feature type="compositionally biased region" description="Basic and acidic residues" evidence="12">
    <location>
        <begin position="126"/>
        <end position="135"/>
    </location>
</feature>
<protein>
    <submittedName>
        <fullName evidence="16 17">Zinc finger protein 62-like</fullName>
    </submittedName>
</protein>
<evidence type="ECO:0000256" key="9">
    <source>
        <dbReference type="ARBA" id="ARBA00023242"/>
    </source>
</evidence>
<feature type="binding site" evidence="11">
    <location>
        <position position="14"/>
    </location>
    <ligand>
        <name>Zn(2+)</name>
        <dbReference type="ChEBI" id="CHEBI:29105"/>
    </ligand>
</feature>
<dbReference type="PROSITE" id="PS51915">
    <property type="entry name" value="ZAD"/>
    <property type="match status" value="1"/>
</dbReference>
<dbReference type="Pfam" id="PF00096">
    <property type="entry name" value="zf-C2H2"/>
    <property type="match status" value="4"/>
</dbReference>
<evidence type="ECO:0000256" key="4">
    <source>
        <dbReference type="ARBA" id="ARBA00022771"/>
    </source>
</evidence>
<dbReference type="PANTHER" id="PTHR16515:SF49">
    <property type="entry name" value="GASTRULA ZINC FINGER PROTEIN XLCGF49.1-LIKE-RELATED"/>
    <property type="match status" value="1"/>
</dbReference>
<keyword evidence="15" id="KW-1185">Reference proteome</keyword>
<dbReference type="GeneID" id="131800403"/>
<dbReference type="RefSeq" id="XP_058979238.1">
    <property type="nucleotide sequence ID" value="XM_059123255.1"/>
</dbReference>
<keyword evidence="8" id="KW-0804">Transcription</keyword>
<accession>A0ABM3V0H0</accession>
<evidence type="ECO:0000259" key="14">
    <source>
        <dbReference type="PROSITE" id="PS51915"/>
    </source>
</evidence>
<dbReference type="SUPFAM" id="SSF57716">
    <property type="entry name" value="Glucocorticoid receptor-like (DNA-binding domain)"/>
    <property type="match status" value="1"/>
</dbReference>
<feature type="region of interest" description="Disordered" evidence="12">
    <location>
        <begin position="118"/>
        <end position="153"/>
    </location>
</feature>
<evidence type="ECO:0000313" key="17">
    <source>
        <dbReference type="RefSeq" id="XP_058979238.1"/>
    </source>
</evidence>
<evidence type="ECO:0000256" key="10">
    <source>
        <dbReference type="PROSITE-ProRule" id="PRU00042"/>
    </source>
</evidence>
<dbReference type="SMART" id="SM00355">
    <property type="entry name" value="ZnF_C2H2"/>
    <property type="match status" value="7"/>
</dbReference>
<evidence type="ECO:0000256" key="2">
    <source>
        <dbReference type="ARBA" id="ARBA00022723"/>
    </source>
</evidence>
<keyword evidence="2 11" id="KW-0479">Metal-binding</keyword>
<feature type="domain" description="C2H2-type" evidence="13">
    <location>
        <begin position="545"/>
        <end position="573"/>
    </location>
</feature>
<dbReference type="Gene3D" id="3.40.1800.20">
    <property type="match status" value="1"/>
</dbReference>
<feature type="binding site" evidence="11">
    <location>
        <position position="63"/>
    </location>
    <ligand>
        <name>Zn(2+)</name>
        <dbReference type="ChEBI" id="CHEBI:29105"/>
    </ligand>
</feature>
<dbReference type="Proteomes" id="UP001652621">
    <property type="component" value="Unplaced"/>
</dbReference>
<dbReference type="PROSITE" id="PS00028">
    <property type="entry name" value="ZINC_FINGER_C2H2_1"/>
    <property type="match status" value="6"/>
</dbReference>
<feature type="region of interest" description="Disordered" evidence="12">
    <location>
        <begin position="377"/>
        <end position="406"/>
    </location>
</feature>
<dbReference type="Gene3D" id="3.30.160.60">
    <property type="entry name" value="Classic Zinc Finger"/>
    <property type="match status" value="4"/>
</dbReference>
<evidence type="ECO:0000256" key="6">
    <source>
        <dbReference type="ARBA" id="ARBA00023015"/>
    </source>
</evidence>
<keyword evidence="3" id="KW-0677">Repeat</keyword>
<feature type="domain" description="C2H2-type" evidence="13">
    <location>
        <begin position="517"/>
        <end position="544"/>
    </location>
</feature>
<evidence type="ECO:0000259" key="13">
    <source>
        <dbReference type="PROSITE" id="PS50157"/>
    </source>
</evidence>
<feature type="domain" description="ZAD" evidence="14">
    <location>
        <begin position="9"/>
        <end position="87"/>
    </location>
</feature>
<dbReference type="InterPro" id="IPR013087">
    <property type="entry name" value="Znf_C2H2_type"/>
</dbReference>
<keyword evidence="9" id="KW-0539">Nucleus</keyword>
<dbReference type="InterPro" id="IPR012934">
    <property type="entry name" value="Znf_AD"/>
</dbReference>
<proteinExistence type="predicted"/>
<keyword evidence="7" id="KW-0238">DNA-binding</keyword>
<feature type="binding site" evidence="11">
    <location>
        <position position="60"/>
    </location>
    <ligand>
        <name>Zn(2+)</name>
        <dbReference type="ChEBI" id="CHEBI:29105"/>
    </ligand>
</feature>
<dbReference type="PROSITE" id="PS50157">
    <property type="entry name" value="ZINC_FINGER_C2H2_2"/>
    <property type="match status" value="4"/>
</dbReference>
<evidence type="ECO:0000256" key="7">
    <source>
        <dbReference type="ARBA" id="ARBA00023125"/>
    </source>
</evidence>
<dbReference type="InterPro" id="IPR036236">
    <property type="entry name" value="Znf_C2H2_sf"/>
</dbReference>
<evidence type="ECO:0000256" key="5">
    <source>
        <dbReference type="ARBA" id="ARBA00022833"/>
    </source>
</evidence>
<feature type="domain" description="C2H2-type" evidence="13">
    <location>
        <begin position="479"/>
        <end position="507"/>
    </location>
</feature>
<gene>
    <name evidence="16 17" type="primary">LOC131800403</name>
</gene>
<keyword evidence="5 11" id="KW-0862">Zinc</keyword>
<reference evidence="16 17" key="1">
    <citation type="submission" date="2025-05" db="UniProtKB">
        <authorList>
            <consortium name="RefSeq"/>
        </authorList>
    </citation>
    <scope>IDENTIFICATION</scope>
    <source>
        <strain evidence="16 17">Aabys</strain>
        <tissue evidence="16 17">Whole body</tissue>
    </source>
</reference>